<evidence type="ECO:0000313" key="3">
    <source>
        <dbReference type="Proteomes" id="UP001594351"/>
    </source>
</evidence>
<gene>
    <name evidence="2" type="ORF">ACFL27_28405</name>
</gene>
<proteinExistence type="predicted"/>
<evidence type="ECO:0000313" key="2">
    <source>
        <dbReference type="EMBL" id="MFC1854124.1"/>
    </source>
</evidence>
<name>A0ABV6Z6Q5_UNCC1</name>
<dbReference type="GO" id="GO:0032259">
    <property type="term" value="P:methylation"/>
    <property type="evidence" value="ECO:0007669"/>
    <property type="project" value="UniProtKB-KW"/>
</dbReference>
<protein>
    <submittedName>
        <fullName evidence="2">CheR family methyltransferase</fullName>
    </submittedName>
</protein>
<accession>A0ABV6Z6Q5</accession>
<dbReference type="SUPFAM" id="SSF53335">
    <property type="entry name" value="S-adenosyl-L-methionine-dependent methyltransferases"/>
    <property type="match status" value="1"/>
</dbReference>
<dbReference type="PANTHER" id="PTHR24422:SF10">
    <property type="entry name" value="CHEMOTAXIS PROTEIN METHYLTRANSFERASE 2"/>
    <property type="match status" value="1"/>
</dbReference>
<dbReference type="PROSITE" id="PS50123">
    <property type="entry name" value="CHER"/>
    <property type="match status" value="1"/>
</dbReference>
<organism evidence="2 3">
    <name type="scientific">candidate division CSSED10-310 bacterium</name>
    <dbReference type="NCBI Taxonomy" id="2855610"/>
    <lineage>
        <taxon>Bacteria</taxon>
        <taxon>Bacteria division CSSED10-310</taxon>
    </lineage>
</organism>
<keyword evidence="3" id="KW-1185">Reference proteome</keyword>
<dbReference type="InterPro" id="IPR050903">
    <property type="entry name" value="Bact_Chemotaxis_MeTrfase"/>
</dbReference>
<dbReference type="InterPro" id="IPR029063">
    <property type="entry name" value="SAM-dependent_MTases_sf"/>
</dbReference>
<dbReference type="Gene3D" id="3.40.50.150">
    <property type="entry name" value="Vaccinia Virus protein VP39"/>
    <property type="match status" value="1"/>
</dbReference>
<dbReference type="InterPro" id="IPR000780">
    <property type="entry name" value="CheR_MeTrfase"/>
</dbReference>
<dbReference type="Proteomes" id="UP001594351">
    <property type="component" value="Unassembled WGS sequence"/>
</dbReference>
<keyword evidence="2" id="KW-0808">Transferase</keyword>
<dbReference type="InterPro" id="IPR022642">
    <property type="entry name" value="CheR_C"/>
</dbReference>
<keyword evidence="2" id="KW-0489">Methyltransferase</keyword>
<dbReference type="Pfam" id="PF01739">
    <property type="entry name" value="CheR"/>
    <property type="match status" value="1"/>
</dbReference>
<dbReference type="PRINTS" id="PR00996">
    <property type="entry name" value="CHERMTFRASE"/>
</dbReference>
<dbReference type="EMBL" id="JBHPBY010000728">
    <property type="protein sequence ID" value="MFC1854124.1"/>
    <property type="molecule type" value="Genomic_DNA"/>
</dbReference>
<dbReference type="PANTHER" id="PTHR24422">
    <property type="entry name" value="CHEMOTAXIS PROTEIN METHYLTRANSFERASE"/>
    <property type="match status" value="1"/>
</dbReference>
<reference evidence="2 3" key="1">
    <citation type="submission" date="2024-09" db="EMBL/GenBank/DDBJ databases">
        <title>Laminarin stimulates single cell rates of sulfate reduction while oxygen inhibits transcriptomic activity in coastal marine sediment.</title>
        <authorList>
            <person name="Lindsay M."/>
            <person name="Orcutt B."/>
            <person name="Emerson D."/>
            <person name="Stepanauskas R."/>
            <person name="D'Angelo T."/>
        </authorList>
    </citation>
    <scope>NUCLEOTIDE SEQUENCE [LARGE SCALE GENOMIC DNA]</scope>
    <source>
        <strain evidence="2">SAG AM-311-K15</strain>
    </source>
</reference>
<dbReference type="GO" id="GO:0008168">
    <property type="term" value="F:methyltransferase activity"/>
    <property type="evidence" value="ECO:0007669"/>
    <property type="project" value="UniProtKB-KW"/>
</dbReference>
<feature type="domain" description="CheR-type methyltransferase" evidence="1">
    <location>
        <begin position="1"/>
        <end position="271"/>
    </location>
</feature>
<dbReference type="SMART" id="SM00138">
    <property type="entry name" value="MeTrc"/>
    <property type="match status" value="1"/>
</dbReference>
<comment type="caution">
    <text evidence="2">The sequence shown here is derived from an EMBL/GenBank/DDBJ whole genome shotgun (WGS) entry which is preliminary data.</text>
</comment>
<evidence type="ECO:0000259" key="1">
    <source>
        <dbReference type="PROSITE" id="PS50123"/>
    </source>
</evidence>
<sequence length="271" mass="31339">MNDEQCVHFLRWALPRLKMRWAGFRKVRHQVRKRLVSRLNVLHLPDVKAYINYLEAHPEEWSVLDQYCQITISRFYREKKVFEMLEKDIIPELIGLSAPDKKDTISIWSAGCSSGEEPYSLSVLRDYALRESYPGLKFTILATDINIQLLERARQGRYPASSIKNLPDEWQASAFHQAGEVFTIHQAHKAGIEFQHHDIRTPLNRGPFHGILCRNLVFTYYSAELQGRILQQLEQSLLPGGALIIGAREKLPSAKYGFENWYPGSGVFRKV</sequence>